<evidence type="ECO:0008006" key="4">
    <source>
        <dbReference type="Google" id="ProtNLM"/>
    </source>
</evidence>
<protein>
    <recommendedName>
        <fullName evidence="4">GPI anchored cell wall protein</fullName>
    </recommendedName>
</protein>
<keyword evidence="1" id="KW-0732">Signal</keyword>
<dbReference type="Proteomes" id="UP000190744">
    <property type="component" value="Unassembled WGS sequence"/>
</dbReference>
<evidence type="ECO:0000313" key="2">
    <source>
        <dbReference type="EMBL" id="OOQ88245.1"/>
    </source>
</evidence>
<comment type="caution">
    <text evidence="2">The sequence shown here is derived from an EMBL/GenBank/DDBJ whole genome shotgun (WGS) entry which is preliminary data.</text>
</comment>
<proteinExistence type="predicted"/>
<dbReference type="EMBL" id="LJBN01000119">
    <property type="protein sequence ID" value="OOQ88245.1"/>
    <property type="molecule type" value="Genomic_DNA"/>
</dbReference>
<sequence>MKFSDVLTLSVAFATTASASPLRRTDGVVITFIGAADGQFSQSFPLDGSEVSISNPLSISHISSSTSDIQCTFHGVDNSVTSISGVASVDVGPPQTQISGTCSKLGGSDTTPVIPPATPPTTPPANPQEDPATAQVAVSFIGAADAKFGQTFPVDGSAVQITNPLSISHIEIDASGVSCTFKGVDQSVTTITGPATVDVGPPQTQIEGTCSAV</sequence>
<evidence type="ECO:0000313" key="3">
    <source>
        <dbReference type="Proteomes" id="UP000190744"/>
    </source>
</evidence>
<organism evidence="2 3">
    <name type="scientific">Penicillium brasilianum</name>
    <dbReference type="NCBI Taxonomy" id="104259"/>
    <lineage>
        <taxon>Eukaryota</taxon>
        <taxon>Fungi</taxon>
        <taxon>Dikarya</taxon>
        <taxon>Ascomycota</taxon>
        <taxon>Pezizomycotina</taxon>
        <taxon>Eurotiomycetes</taxon>
        <taxon>Eurotiomycetidae</taxon>
        <taxon>Eurotiales</taxon>
        <taxon>Aspergillaceae</taxon>
        <taxon>Penicillium</taxon>
    </lineage>
</organism>
<dbReference type="AlphaFoldDB" id="A0A1S9RRX6"/>
<feature type="chain" id="PRO_5013091764" description="GPI anchored cell wall protein" evidence="1">
    <location>
        <begin position="20"/>
        <end position="213"/>
    </location>
</feature>
<name>A0A1S9RRX6_PENBI</name>
<accession>A0A1S9RRX6</accession>
<gene>
    <name evidence="2" type="ORF">PEBR_13163</name>
</gene>
<evidence type="ECO:0000256" key="1">
    <source>
        <dbReference type="SAM" id="SignalP"/>
    </source>
</evidence>
<reference evidence="3" key="1">
    <citation type="submission" date="2015-09" db="EMBL/GenBank/DDBJ databases">
        <authorList>
            <person name="Fill T.P."/>
            <person name="Baretta J.F."/>
            <person name="de Almeida L.G."/>
            <person name="Rocha M."/>
            <person name="de Souza D.H."/>
            <person name="Malavazi I."/>
            <person name="Cerdeira L.T."/>
            <person name="Hong H."/>
            <person name="Samborskyy M."/>
            <person name="de Vasconcelos A.T."/>
            <person name="Leadlay P."/>
            <person name="Rodrigues-Filho E."/>
        </authorList>
    </citation>
    <scope>NUCLEOTIDE SEQUENCE [LARGE SCALE GENOMIC DNA]</scope>
    <source>
        <strain evidence="3">LaBioMMi 136</strain>
    </source>
</reference>
<feature type="signal peptide" evidence="1">
    <location>
        <begin position="1"/>
        <end position="19"/>
    </location>
</feature>